<gene>
    <name evidence="1" type="ORF">BpHYR1_006975</name>
</gene>
<organism evidence="1 2">
    <name type="scientific">Brachionus plicatilis</name>
    <name type="common">Marine rotifer</name>
    <name type="synonym">Brachionus muelleri</name>
    <dbReference type="NCBI Taxonomy" id="10195"/>
    <lineage>
        <taxon>Eukaryota</taxon>
        <taxon>Metazoa</taxon>
        <taxon>Spiralia</taxon>
        <taxon>Gnathifera</taxon>
        <taxon>Rotifera</taxon>
        <taxon>Eurotatoria</taxon>
        <taxon>Monogononta</taxon>
        <taxon>Pseudotrocha</taxon>
        <taxon>Ploima</taxon>
        <taxon>Brachionidae</taxon>
        <taxon>Brachionus</taxon>
    </lineage>
</organism>
<accession>A0A3M7RMY3</accession>
<protein>
    <submittedName>
        <fullName evidence="1">Uncharacterized protein</fullName>
    </submittedName>
</protein>
<evidence type="ECO:0000313" key="2">
    <source>
        <dbReference type="Proteomes" id="UP000276133"/>
    </source>
</evidence>
<sequence>MIYGNCEISGEERFFRIGGKTENSEKIPFFYHFLPKYRSIDETVRFQNIYIFISRFAEIQIVLKRKWKFGLIFENSGILRTGLSSEDCIEKRTFLIVPLNKSDLDEFFGLRERYVKEELSHIMIYRLNLEILRHFKKINF</sequence>
<comment type="caution">
    <text evidence="1">The sequence shown here is derived from an EMBL/GenBank/DDBJ whole genome shotgun (WGS) entry which is preliminary data.</text>
</comment>
<keyword evidence="2" id="KW-1185">Reference proteome</keyword>
<evidence type="ECO:0000313" key="1">
    <source>
        <dbReference type="EMBL" id="RNA24894.1"/>
    </source>
</evidence>
<proteinExistence type="predicted"/>
<name>A0A3M7RMY3_BRAPC</name>
<dbReference type="EMBL" id="REGN01003025">
    <property type="protein sequence ID" value="RNA24894.1"/>
    <property type="molecule type" value="Genomic_DNA"/>
</dbReference>
<dbReference type="Proteomes" id="UP000276133">
    <property type="component" value="Unassembled WGS sequence"/>
</dbReference>
<dbReference type="AlphaFoldDB" id="A0A3M7RMY3"/>
<reference evidence="1 2" key="1">
    <citation type="journal article" date="2018" name="Sci. Rep.">
        <title>Genomic signatures of local adaptation to the degree of environmental predictability in rotifers.</title>
        <authorList>
            <person name="Franch-Gras L."/>
            <person name="Hahn C."/>
            <person name="Garcia-Roger E.M."/>
            <person name="Carmona M.J."/>
            <person name="Serra M."/>
            <person name="Gomez A."/>
        </authorList>
    </citation>
    <scope>NUCLEOTIDE SEQUENCE [LARGE SCALE GENOMIC DNA]</scope>
    <source>
        <strain evidence="1">HYR1</strain>
    </source>
</reference>